<dbReference type="AlphaFoldDB" id="A0A8H2K6B3"/>
<evidence type="ECO:0000313" key="2">
    <source>
        <dbReference type="Proteomes" id="UP000316560"/>
    </source>
</evidence>
<organism evidence="1 2">
    <name type="scientific">Rhodoglobus vestalii</name>
    <dbReference type="NCBI Taxonomy" id="193384"/>
    <lineage>
        <taxon>Bacteria</taxon>
        <taxon>Bacillati</taxon>
        <taxon>Actinomycetota</taxon>
        <taxon>Actinomycetes</taxon>
        <taxon>Micrococcales</taxon>
        <taxon>Microbacteriaceae</taxon>
        <taxon>Rhodoglobus</taxon>
    </lineage>
</organism>
<accession>A0A8H2K6B3</accession>
<name>A0A8H2K6B3_9MICO</name>
<dbReference type="RefSeq" id="WP_141990124.1">
    <property type="nucleotide sequence ID" value="NZ_VFRA01000001.1"/>
</dbReference>
<comment type="caution">
    <text evidence="1">The sequence shown here is derived from an EMBL/GenBank/DDBJ whole genome shotgun (WGS) entry which is preliminary data.</text>
</comment>
<keyword evidence="2" id="KW-1185">Reference proteome</keyword>
<dbReference type="SUPFAM" id="SSF52540">
    <property type="entry name" value="P-loop containing nucleoside triphosphate hydrolases"/>
    <property type="match status" value="1"/>
</dbReference>
<proteinExistence type="predicted"/>
<protein>
    <submittedName>
        <fullName evidence="1">Uncharacterized protein</fullName>
    </submittedName>
</protein>
<reference evidence="1 2" key="1">
    <citation type="submission" date="2019-06" db="EMBL/GenBank/DDBJ databases">
        <title>Sequencing the genomes of 1000 actinobacteria strains.</title>
        <authorList>
            <person name="Klenk H.-P."/>
        </authorList>
    </citation>
    <scope>NUCLEOTIDE SEQUENCE [LARGE SCALE GENOMIC DNA]</scope>
    <source>
        <strain evidence="1 2">DSM 21947</strain>
    </source>
</reference>
<dbReference type="OrthoDB" id="3237462at2"/>
<sequence length="96" mass="10866">MRLTRIQMEIYARRLDLDLEVRGRIVIVGANDVGKTFIFRLLNLTLGTTAQLYQSLSVQDVRDPEKPLGVNLACDSLTDDERRLFHCQGFSGGVRV</sequence>
<dbReference type="Proteomes" id="UP000316560">
    <property type="component" value="Unassembled WGS sequence"/>
</dbReference>
<dbReference type="EMBL" id="VFRA01000001">
    <property type="protein sequence ID" value="TQO19662.1"/>
    <property type="molecule type" value="Genomic_DNA"/>
</dbReference>
<evidence type="ECO:0000313" key="1">
    <source>
        <dbReference type="EMBL" id="TQO19662.1"/>
    </source>
</evidence>
<dbReference type="InterPro" id="IPR027417">
    <property type="entry name" value="P-loop_NTPase"/>
</dbReference>
<gene>
    <name evidence="1" type="ORF">FB472_1233</name>
</gene>